<keyword evidence="6" id="KW-0505">Motor protein</keyword>
<feature type="region of interest" description="Actin-binding" evidence="8">
    <location>
        <begin position="190"/>
        <end position="212"/>
    </location>
</feature>
<dbReference type="AlphaFoldDB" id="A0A0M3J5P4"/>
<evidence type="ECO:0000256" key="3">
    <source>
        <dbReference type="ARBA" id="ARBA00022840"/>
    </source>
</evidence>
<sequence length="233" mass="26780">LDMAGFEIMKMNSFEQFCVNYTNEKLQQFFNDFMFIREQKEYMREGIEWQEVDYGTDMQNTIELIEKPLGLLSLLQEECVVPNGSDQSLLEKLLTTHSSNPVFARSKQSARNTTIAHFSVVHYAGKVQYNIDGWVEKNKDAVERSGLDVLSESKKPILQALFPKPKNGAVRPRKPSLCASTVSHMYKEQLLNLLETLNTTRAQFIRCISPNDHRQPGFIDSHLVLHQLRLANL</sequence>
<dbReference type="PANTHER" id="PTHR13140">
    <property type="entry name" value="MYOSIN"/>
    <property type="match status" value="1"/>
</dbReference>
<evidence type="ECO:0000259" key="9">
    <source>
        <dbReference type="PROSITE" id="PS51456"/>
    </source>
</evidence>
<evidence type="ECO:0000256" key="5">
    <source>
        <dbReference type="ARBA" id="ARBA00023123"/>
    </source>
</evidence>
<protein>
    <submittedName>
        <fullName evidence="10">Paramyosin (inferred by orthology to a C. elegans protein)</fullName>
    </submittedName>
</protein>
<dbReference type="GO" id="GO:0005737">
    <property type="term" value="C:cytoplasm"/>
    <property type="evidence" value="ECO:0007669"/>
    <property type="project" value="TreeGrafter"/>
</dbReference>
<dbReference type="InterPro" id="IPR001609">
    <property type="entry name" value="Myosin_head_motor_dom-like"/>
</dbReference>
<dbReference type="Gene3D" id="3.40.850.10">
    <property type="entry name" value="Kinesin motor domain"/>
    <property type="match status" value="1"/>
</dbReference>
<dbReference type="InterPro" id="IPR036961">
    <property type="entry name" value="Kinesin_motor_dom_sf"/>
</dbReference>
<dbReference type="PROSITE" id="PS51456">
    <property type="entry name" value="MYOSIN_MOTOR"/>
    <property type="match status" value="1"/>
</dbReference>
<dbReference type="GO" id="GO:0016459">
    <property type="term" value="C:myosin complex"/>
    <property type="evidence" value="ECO:0007669"/>
    <property type="project" value="UniProtKB-KW"/>
</dbReference>
<evidence type="ECO:0000256" key="6">
    <source>
        <dbReference type="ARBA" id="ARBA00023175"/>
    </source>
</evidence>
<dbReference type="GO" id="GO:0000146">
    <property type="term" value="F:microfilament motor activity"/>
    <property type="evidence" value="ECO:0007669"/>
    <property type="project" value="TreeGrafter"/>
</dbReference>
<comment type="similarity">
    <text evidence="1 8">Belongs to the TRAFAC class myosin-kinesin ATPase superfamily. Myosin family.</text>
</comment>
<evidence type="ECO:0000256" key="4">
    <source>
        <dbReference type="ARBA" id="ARBA00023054"/>
    </source>
</evidence>
<dbReference type="InterPro" id="IPR027417">
    <property type="entry name" value="P-loop_NTPase"/>
</dbReference>
<dbReference type="Pfam" id="PF00063">
    <property type="entry name" value="Myosin_head"/>
    <property type="match status" value="1"/>
</dbReference>
<evidence type="ECO:0000256" key="7">
    <source>
        <dbReference type="ARBA" id="ARBA00023203"/>
    </source>
</evidence>
<dbReference type="SUPFAM" id="SSF52540">
    <property type="entry name" value="P-loop containing nucleoside triphosphate hydrolases"/>
    <property type="match status" value="1"/>
</dbReference>
<feature type="domain" description="Myosin motor" evidence="9">
    <location>
        <begin position="1"/>
        <end position="233"/>
    </location>
</feature>
<dbReference type="SMART" id="SM00242">
    <property type="entry name" value="MYSc"/>
    <property type="match status" value="1"/>
</dbReference>
<dbReference type="GO" id="GO:0005524">
    <property type="term" value="F:ATP binding"/>
    <property type="evidence" value="ECO:0007669"/>
    <property type="project" value="UniProtKB-KW"/>
</dbReference>
<dbReference type="PANTHER" id="PTHR13140:SF857">
    <property type="entry name" value="MYOSIN-11"/>
    <property type="match status" value="1"/>
</dbReference>
<reference evidence="10" key="1">
    <citation type="submission" date="2017-02" db="UniProtKB">
        <authorList>
            <consortium name="WormBaseParasite"/>
        </authorList>
    </citation>
    <scope>IDENTIFICATION</scope>
</reference>
<evidence type="ECO:0000256" key="8">
    <source>
        <dbReference type="PROSITE-ProRule" id="PRU00782"/>
    </source>
</evidence>
<proteinExistence type="inferred from homology"/>
<keyword evidence="2" id="KW-0547">Nucleotide-binding</keyword>
<comment type="caution">
    <text evidence="8">Lacks conserved residue(s) required for the propagation of feature annotation.</text>
</comment>
<dbReference type="Gene3D" id="1.20.58.530">
    <property type="match status" value="1"/>
</dbReference>
<accession>A0A0M3J5P4</accession>
<dbReference type="GO" id="GO:0051015">
    <property type="term" value="F:actin filament binding"/>
    <property type="evidence" value="ECO:0007669"/>
    <property type="project" value="TreeGrafter"/>
</dbReference>
<keyword evidence="3" id="KW-0067">ATP-binding</keyword>
<evidence type="ECO:0000256" key="2">
    <source>
        <dbReference type="ARBA" id="ARBA00022741"/>
    </source>
</evidence>
<keyword evidence="5 8" id="KW-0518">Myosin</keyword>
<evidence type="ECO:0000256" key="1">
    <source>
        <dbReference type="ARBA" id="ARBA00008314"/>
    </source>
</evidence>
<name>A0A0M3J5P4_ANISI</name>
<keyword evidence="7 8" id="KW-0009">Actin-binding</keyword>
<dbReference type="GO" id="GO:0016020">
    <property type="term" value="C:membrane"/>
    <property type="evidence" value="ECO:0007669"/>
    <property type="project" value="TreeGrafter"/>
</dbReference>
<evidence type="ECO:0000313" key="10">
    <source>
        <dbReference type="WBParaSite" id="ASIM_0000287601-mRNA-1"/>
    </source>
</evidence>
<organism evidence="10">
    <name type="scientific">Anisakis simplex</name>
    <name type="common">Herring worm</name>
    <dbReference type="NCBI Taxonomy" id="6269"/>
    <lineage>
        <taxon>Eukaryota</taxon>
        <taxon>Metazoa</taxon>
        <taxon>Ecdysozoa</taxon>
        <taxon>Nematoda</taxon>
        <taxon>Chromadorea</taxon>
        <taxon>Rhabditida</taxon>
        <taxon>Spirurina</taxon>
        <taxon>Ascaridomorpha</taxon>
        <taxon>Ascaridoidea</taxon>
        <taxon>Anisakidae</taxon>
        <taxon>Anisakis</taxon>
        <taxon>Anisakis simplex complex</taxon>
    </lineage>
</organism>
<dbReference type="WBParaSite" id="ASIM_0000287601-mRNA-1">
    <property type="protein sequence ID" value="ASIM_0000287601-mRNA-1"/>
    <property type="gene ID" value="ASIM_0000287601"/>
</dbReference>
<dbReference type="GO" id="GO:0007015">
    <property type="term" value="P:actin filament organization"/>
    <property type="evidence" value="ECO:0007669"/>
    <property type="project" value="TreeGrafter"/>
</dbReference>
<keyword evidence="4" id="KW-0175">Coiled coil</keyword>